<evidence type="ECO:0000313" key="16">
    <source>
        <dbReference type="Proteomes" id="UP001318860"/>
    </source>
</evidence>
<gene>
    <name evidence="15" type="ORF">DH2020_043574</name>
</gene>
<protein>
    <recommendedName>
        <fullName evidence="5">RNA helicase</fullName>
        <ecNumber evidence="5">3.6.4.13</ecNumber>
    </recommendedName>
</protein>
<dbReference type="SMART" id="SM00490">
    <property type="entry name" value="HELICc"/>
    <property type="match status" value="1"/>
</dbReference>
<dbReference type="Pfam" id="PF18147">
    <property type="entry name" value="Suv3_C_1"/>
    <property type="match status" value="1"/>
</dbReference>
<dbReference type="PANTHER" id="PTHR12131">
    <property type="entry name" value="ATP-DEPENDENT RNA AND DNA HELICASE"/>
    <property type="match status" value="1"/>
</dbReference>
<evidence type="ECO:0000259" key="14">
    <source>
        <dbReference type="PROSITE" id="PS51194"/>
    </source>
</evidence>
<evidence type="ECO:0000256" key="9">
    <source>
        <dbReference type="ARBA" id="ARBA00022840"/>
    </source>
</evidence>
<dbReference type="InterPro" id="IPR055206">
    <property type="entry name" value="DEXQc_SUV3"/>
</dbReference>
<keyword evidence="12" id="KW-1135">Mitochondrion nucleoid</keyword>
<dbReference type="SUPFAM" id="SSF52540">
    <property type="entry name" value="P-loop containing nucleoside triphosphate hydrolases"/>
    <property type="match status" value="1"/>
</dbReference>
<keyword evidence="16" id="KW-1185">Reference proteome</keyword>
<evidence type="ECO:0000256" key="2">
    <source>
        <dbReference type="ARBA" id="ARBA00001946"/>
    </source>
</evidence>
<dbReference type="InterPro" id="IPR022192">
    <property type="entry name" value="SUV3_C"/>
</dbReference>
<keyword evidence="7" id="KW-0378">Hydrolase</keyword>
<reference evidence="15 16" key="1">
    <citation type="journal article" date="2021" name="Comput. Struct. Biotechnol. J.">
        <title>De novo genome assembly of the potent medicinal plant Rehmannia glutinosa using nanopore technology.</title>
        <authorList>
            <person name="Ma L."/>
            <person name="Dong C."/>
            <person name="Song C."/>
            <person name="Wang X."/>
            <person name="Zheng X."/>
            <person name="Niu Y."/>
            <person name="Chen S."/>
            <person name="Feng W."/>
        </authorList>
    </citation>
    <scope>NUCLEOTIDE SEQUENCE [LARGE SCALE GENOMIC DNA]</scope>
    <source>
        <strain evidence="15">DH-2019</strain>
    </source>
</reference>
<evidence type="ECO:0000313" key="15">
    <source>
        <dbReference type="EMBL" id="KAK6122690.1"/>
    </source>
</evidence>
<keyword evidence="11" id="KW-0496">Mitochondrion</keyword>
<comment type="subcellular location">
    <subcellularLocation>
        <location evidence="3">Mitochondrion matrix</location>
        <location evidence="3">Mitochondrion nucleoid</location>
    </subcellularLocation>
</comment>
<keyword evidence="9" id="KW-0067">ATP-binding</keyword>
<proteinExistence type="predicted"/>
<feature type="domain" description="Helicase C-terminal" evidence="14">
    <location>
        <begin position="211"/>
        <end position="389"/>
    </location>
</feature>
<evidence type="ECO:0000256" key="13">
    <source>
        <dbReference type="ARBA" id="ARBA00047984"/>
    </source>
</evidence>
<dbReference type="Gene3D" id="1.20.272.40">
    <property type="match status" value="1"/>
</dbReference>
<dbReference type="EMBL" id="JABTTQ020002660">
    <property type="protein sequence ID" value="KAK6122690.1"/>
    <property type="molecule type" value="Genomic_DNA"/>
</dbReference>
<dbReference type="InterPro" id="IPR041082">
    <property type="entry name" value="Suv3_C_1"/>
</dbReference>
<evidence type="ECO:0000256" key="4">
    <source>
        <dbReference type="ARBA" id="ARBA00011661"/>
    </source>
</evidence>
<evidence type="ECO:0000256" key="1">
    <source>
        <dbReference type="ARBA" id="ARBA00001936"/>
    </source>
</evidence>
<dbReference type="InterPro" id="IPR044774">
    <property type="entry name" value="Suv3_DEXQc"/>
</dbReference>
<dbReference type="PANTHER" id="PTHR12131:SF1">
    <property type="entry name" value="ATP-DEPENDENT RNA HELICASE SUPV3L1, MITOCHONDRIAL-RELATED"/>
    <property type="match status" value="1"/>
</dbReference>
<dbReference type="PROSITE" id="PS51194">
    <property type="entry name" value="HELICASE_CTER"/>
    <property type="match status" value="1"/>
</dbReference>
<sequence length="558" mass="62883">MGSLLFRRRLSRTLVPGWSDNADFSRSSWQLKFGTSYGVYQCLRKLSSSTGAKKFDFTDLTRPHTWYPNARRKRRNVILHVGPTNSGKTYHALKRLESSSSGIYCGPLRLLAWEVAQRLNKAKVPCDLITGQEREEVDGAKHRAVTVEMADVTSDYNCAVVDEIQMLGCRTRGFSFTRALLGISADELHLCGDAAAVPLIQELLKVTDDNVKVQYYERLSPLIPLKVPLGSFSNIRTGDCIVTFSRYEIYNIKKRIENGRNHLCSVVYGSLPPETRTRQATMFNDESSDFDVLVASDAIGMGLNLNISRIIFSTLRKFDGVEMRELSVSEIKQIAGRAGRYRSKFPVGEVTCLDPDDIPLLLSSLSSPSPIIEASGTFSNFDLLFMYSRLHPNYGIHQILEHFVENAKLSEKYFIADCEQMLKVAAVIDELPLSLNDKYLFTVSSVDMDDDISSQGLTQFAQSYCKNGIVRLKEIFTPGTLKVPKSHKALKELESIHKVLDLYVWLSFHMEDSFPDRELAASQKAICSMIIEEFLGRDGWQKPNLRKLRHSPLKSLSG</sequence>
<keyword evidence="10" id="KW-0809">Transit peptide</keyword>
<organism evidence="15 16">
    <name type="scientific">Rehmannia glutinosa</name>
    <name type="common">Chinese foxglove</name>
    <dbReference type="NCBI Taxonomy" id="99300"/>
    <lineage>
        <taxon>Eukaryota</taxon>
        <taxon>Viridiplantae</taxon>
        <taxon>Streptophyta</taxon>
        <taxon>Embryophyta</taxon>
        <taxon>Tracheophyta</taxon>
        <taxon>Spermatophyta</taxon>
        <taxon>Magnoliopsida</taxon>
        <taxon>eudicotyledons</taxon>
        <taxon>Gunneridae</taxon>
        <taxon>Pentapetalae</taxon>
        <taxon>asterids</taxon>
        <taxon>lamiids</taxon>
        <taxon>Lamiales</taxon>
        <taxon>Orobanchaceae</taxon>
        <taxon>Rehmannieae</taxon>
        <taxon>Rehmannia</taxon>
    </lineage>
</organism>
<evidence type="ECO:0000256" key="8">
    <source>
        <dbReference type="ARBA" id="ARBA00022806"/>
    </source>
</evidence>
<evidence type="ECO:0000256" key="6">
    <source>
        <dbReference type="ARBA" id="ARBA00022741"/>
    </source>
</evidence>
<dbReference type="EC" id="3.6.4.13" evidence="5"/>
<evidence type="ECO:0000256" key="5">
    <source>
        <dbReference type="ARBA" id="ARBA00012552"/>
    </source>
</evidence>
<evidence type="ECO:0000256" key="12">
    <source>
        <dbReference type="ARBA" id="ARBA00023271"/>
    </source>
</evidence>
<evidence type="ECO:0000256" key="3">
    <source>
        <dbReference type="ARBA" id="ARBA00004436"/>
    </source>
</evidence>
<dbReference type="Pfam" id="PF00271">
    <property type="entry name" value="Helicase_C"/>
    <property type="match status" value="1"/>
</dbReference>
<comment type="cofactor">
    <cofactor evidence="2">
        <name>Mg(2+)</name>
        <dbReference type="ChEBI" id="CHEBI:18420"/>
    </cofactor>
</comment>
<dbReference type="Gene3D" id="3.40.50.300">
    <property type="entry name" value="P-loop containing nucleotide triphosphate hydrolases"/>
    <property type="match status" value="2"/>
</dbReference>
<name>A0ABR0UJC1_REHGL</name>
<dbReference type="InterPro" id="IPR027417">
    <property type="entry name" value="P-loop_NTPase"/>
</dbReference>
<comment type="cofactor">
    <cofactor evidence="1">
        <name>Mn(2+)</name>
        <dbReference type="ChEBI" id="CHEBI:29035"/>
    </cofactor>
</comment>
<comment type="caution">
    <text evidence="15">The sequence shown here is derived from an EMBL/GenBank/DDBJ whole genome shotgun (WGS) entry which is preliminary data.</text>
</comment>
<accession>A0ABR0UJC1</accession>
<dbReference type="CDD" id="cd18805">
    <property type="entry name" value="SF2_C_suv3"/>
    <property type="match status" value="1"/>
</dbReference>
<comment type="catalytic activity">
    <reaction evidence="13">
        <text>ATP + H2O = ADP + phosphate + H(+)</text>
        <dbReference type="Rhea" id="RHEA:13065"/>
        <dbReference type="ChEBI" id="CHEBI:15377"/>
        <dbReference type="ChEBI" id="CHEBI:15378"/>
        <dbReference type="ChEBI" id="CHEBI:30616"/>
        <dbReference type="ChEBI" id="CHEBI:43474"/>
        <dbReference type="ChEBI" id="CHEBI:456216"/>
        <dbReference type="EC" id="3.6.4.13"/>
    </reaction>
</comment>
<dbReference type="Pfam" id="PF22527">
    <property type="entry name" value="DEXQc_Suv3"/>
    <property type="match status" value="1"/>
</dbReference>
<dbReference type="Proteomes" id="UP001318860">
    <property type="component" value="Unassembled WGS sequence"/>
</dbReference>
<dbReference type="Gene3D" id="1.20.58.1080">
    <property type="match status" value="1"/>
</dbReference>
<dbReference type="InterPro" id="IPR001650">
    <property type="entry name" value="Helicase_C-like"/>
</dbReference>
<keyword evidence="6" id="KW-0547">Nucleotide-binding</keyword>
<dbReference type="CDD" id="cd17913">
    <property type="entry name" value="DEXQc_Suv3"/>
    <property type="match status" value="1"/>
</dbReference>
<evidence type="ECO:0000256" key="10">
    <source>
        <dbReference type="ARBA" id="ARBA00022946"/>
    </source>
</evidence>
<evidence type="ECO:0000256" key="11">
    <source>
        <dbReference type="ARBA" id="ARBA00023128"/>
    </source>
</evidence>
<keyword evidence="8" id="KW-0347">Helicase</keyword>
<evidence type="ECO:0000256" key="7">
    <source>
        <dbReference type="ARBA" id="ARBA00022801"/>
    </source>
</evidence>
<comment type="subunit">
    <text evidence="4">Homodimer; in free form. Component of the mitochondrial degradosome (mtEXO) complex which is a heteropentamer containing 2 copies of SUPV3L1 and 3 copies of PNPT1.</text>
</comment>
<dbReference type="Pfam" id="PF12513">
    <property type="entry name" value="SUV3_C"/>
    <property type="match status" value="1"/>
</dbReference>
<dbReference type="InterPro" id="IPR050699">
    <property type="entry name" value="RNA-DNA_Helicase"/>
</dbReference>